<sequence length="184" mass="20747">MTRVYYDTEFIEDGRTVELISIGMVREDGAEYYAVARDAPWERVREDAWLMAHVVPSLPRAEGGGSGREPGEWPGIDLGDPCVKPKSLIAEEVAGFVLGVERPELWAWYGPYDYVVTARLFGSFQDRPPGWPMFAFDLKQEAVRLGDPRLPEQETGLHNALADARHNKVVGEFLLRRAEEDGRV</sequence>
<organism evidence="1 2">
    <name type="scientific">Allonocardiopsis opalescens</name>
    <dbReference type="NCBI Taxonomy" id="1144618"/>
    <lineage>
        <taxon>Bacteria</taxon>
        <taxon>Bacillati</taxon>
        <taxon>Actinomycetota</taxon>
        <taxon>Actinomycetes</taxon>
        <taxon>Streptosporangiales</taxon>
        <taxon>Allonocardiopsis</taxon>
    </lineage>
</organism>
<comment type="caution">
    <text evidence="1">The sequence shown here is derived from an EMBL/GenBank/DDBJ whole genome shotgun (WGS) entry which is preliminary data.</text>
</comment>
<dbReference type="Proteomes" id="UP000237846">
    <property type="component" value="Unassembled WGS sequence"/>
</dbReference>
<evidence type="ECO:0000313" key="1">
    <source>
        <dbReference type="EMBL" id="PRX98158.1"/>
    </source>
</evidence>
<dbReference type="RefSeq" id="WP_106248286.1">
    <property type="nucleotide sequence ID" value="NZ_PVZC01000005.1"/>
</dbReference>
<evidence type="ECO:0000313" key="2">
    <source>
        <dbReference type="Proteomes" id="UP000237846"/>
    </source>
</evidence>
<dbReference type="GO" id="GO:0003676">
    <property type="term" value="F:nucleic acid binding"/>
    <property type="evidence" value="ECO:0007669"/>
    <property type="project" value="InterPro"/>
</dbReference>
<dbReference type="InterPro" id="IPR036397">
    <property type="entry name" value="RNaseH_sf"/>
</dbReference>
<accession>A0A2T0Q3B2</accession>
<gene>
    <name evidence="1" type="ORF">CLV72_105511</name>
</gene>
<dbReference type="Gene3D" id="3.30.420.10">
    <property type="entry name" value="Ribonuclease H-like superfamily/Ribonuclease H"/>
    <property type="match status" value="1"/>
</dbReference>
<name>A0A2T0Q3B2_9ACTN</name>
<dbReference type="EMBL" id="PVZC01000005">
    <property type="protein sequence ID" value="PRX98158.1"/>
    <property type="molecule type" value="Genomic_DNA"/>
</dbReference>
<proteinExistence type="predicted"/>
<dbReference type="AlphaFoldDB" id="A0A2T0Q3B2"/>
<protein>
    <submittedName>
        <fullName evidence="1">Uncharacterized protein</fullName>
    </submittedName>
</protein>
<reference evidence="1 2" key="1">
    <citation type="submission" date="2018-03" db="EMBL/GenBank/DDBJ databases">
        <title>Genomic Encyclopedia of Archaeal and Bacterial Type Strains, Phase II (KMG-II): from individual species to whole genera.</title>
        <authorList>
            <person name="Goeker M."/>
        </authorList>
    </citation>
    <scope>NUCLEOTIDE SEQUENCE [LARGE SCALE GENOMIC DNA]</scope>
    <source>
        <strain evidence="1 2">DSM 45601</strain>
    </source>
</reference>
<keyword evidence="2" id="KW-1185">Reference proteome</keyword>
<dbReference type="OrthoDB" id="4640719at2"/>